<keyword evidence="2" id="KW-0472">Membrane</keyword>
<protein>
    <submittedName>
        <fullName evidence="3">Uncharacterized protein</fullName>
    </submittedName>
</protein>
<evidence type="ECO:0000256" key="2">
    <source>
        <dbReference type="SAM" id="Phobius"/>
    </source>
</evidence>
<keyword evidence="2" id="KW-0812">Transmembrane</keyword>
<comment type="caution">
    <text evidence="3">The sequence shown here is derived from an EMBL/GenBank/DDBJ whole genome shotgun (WGS) entry which is preliminary data.</text>
</comment>
<feature type="transmembrane region" description="Helical" evidence="2">
    <location>
        <begin position="361"/>
        <end position="381"/>
    </location>
</feature>
<proteinExistence type="predicted"/>
<keyword evidence="4" id="KW-1185">Reference proteome</keyword>
<feature type="transmembrane region" description="Helical" evidence="2">
    <location>
        <begin position="272"/>
        <end position="299"/>
    </location>
</feature>
<dbReference type="EMBL" id="CAJC01000132">
    <property type="protein sequence ID" value="CCI52872.1"/>
    <property type="molecule type" value="Genomic_DNA"/>
</dbReference>
<feature type="transmembrane region" description="Helical" evidence="2">
    <location>
        <begin position="112"/>
        <end position="131"/>
    </location>
</feature>
<evidence type="ECO:0000313" key="4">
    <source>
        <dbReference type="Proteomes" id="UP000035720"/>
    </source>
</evidence>
<gene>
    <name evidence="3" type="ORF">BN13_230020</name>
</gene>
<feature type="transmembrane region" description="Helical" evidence="2">
    <location>
        <begin position="61"/>
        <end position="81"/>
    </location>
</feature>
<feature type="transmembrane region" description="Helical" evidence="2">
    <location>
        <begin position="230"/>
        <end position="252"/>
    </location>
</feature>
<keyword evidence="2" id="KW-1133">Transmembrane helix</keyword>
<accession>A0A077MDD3</accession>
<sequence length="483" mass="52110">MIRRPSPSWVFTAAWLGAFAALQWSVVRFRVAIVVALTTAALLLTVWVVRRTTVRLTPATVATLLAGSALINVVVPLWSYLPAATERAVTVGFAVAALAAATVLVRRRGALLAWGIAVVTYVAAGAVAIVTDPRPRIDVWVTLQQAVEAMARGVNFYTVNWTGSPGVKDAFTYLPWSAVLLAPGKLLAGDVRWMLLVWVVVGAIGLWLLGRPGEDPVGPRLRDGQATWTAAAVTALLLLAPATLTQIDQAWTEPLLFTGLVWWAVFMVRDRAWWSVLPLALACASKQHLAAVLLVLAFWRPFGWRRAFATGALTAVLIAPWALTAPADFVHDTITFLVTFHPIKFANTWYLLALNEFGVELPFWVTGVAVLVPLVTALVAVRRRTPPIGEVVRWAALVLFAANLVNKQAFYNQYWLVASLVALSLVLDAAGRPADDVSPDLPAASRQPGAHRQPAPMVQRATPSHDGPPVAQTSPAPHSPHSG</sequence>
<evidence type="ECO:0000256" key="1">
    <source>
        <dbReference type="SAM" id="MobiDB-lite"/>
    </source>
</evidence>
<feature type="transmembrane region" description="Helical" evidence="2">
    <location>
        <begin position="306"/>
        <end position="323"/>
    </location>
</feature>
<feature type="compositionally biased region" description="Polar residues" evidence="1">
    <location>
        <begin position="471"/>
        <end position="483"/>
    </location>
</feature>
<organism evidence="3 4">
    <name type="scientific">Nostocoides jenkinsii Ben 74</name>
    <dbReference type="NCBI Taxonomy" id="1193518"/>
    <lineage>
        <taxon>Bacteria</taxon>
        <taxon>Bacillati</taxon>
        <taxon>Actinomycetota</taxon>
        <taxon>Actinomycetes</taxon>
        <taxon>Micrococcales</taxon>
        <taxon>Intrasporangiaceae</taxon>
        <taxon>Nostocoides</taxon>
    </lineage>
</organism>
<dbReference type="Proteomes" id="UP000035720">
    <property type="component" value="Unassembled WGS sequence"/>
</dbReference>
<feature type="region of interest" description="Disordered" evidence="1">
    <location>
        <begin position="437"/>
        <end position="483"/>
    </location>
</feature>
<feature type="transmembrane region" description="Helical" evidence="2">
    <location>
        <begin position="87"/>
        <end position="105"/>
    </location>
</feature>
<feature type="transmembrane region" description="Helical" evidence="2">
    <location>
        <begin position="30"/>
        <end position="49"/>
    </location>
</feature>
<evidence type="ECO:0000313" key="3">
    <source>
        <dbReference type="EMBL" id="CCI52872.1"/>
    </source>
</evidence>
<dbReference type="AlphaFoldDB" id="A0A077MDD3"/>
<feature type="transmembrane region" description="Helical" evidence="2">
    <location>
        <begin position="191"/>
        <end position="209"/>
    </location>
</feature>
<name>A0A077MDD3_9MICO</name>
<reference evidence="3 4" key="1">
    <citation type="journal article" date="2013" name="ISME J.">
        <title>A metabolic model for members of the genus Tetrasphaera involved in enhanced biological phosphorus removal.</title>
        <authorList>
            <person name="Kristiansen R."/>
            <person name="Nguyen H.T.T."/>
            <person name="Saunders A.M."/>
            <person name="Nielsen J.L."/>
            <person name="Wimmer R."/>
            <person name="Le V.Q."/>
            <person name="McIlroy S.J."/>
            <person name="Petrovski S."/>
            <person name="Seviour R.J."/>
            <person name="Calteau A."/>
            <person name="Nielsen K.L."/>
            <person name="Nielsen P.H."/>
        </authorList>
    </citation>
    <scope>NUCLEOTIDE SEQUENCE [LARGE SCALE GENOMIC DNA]</scope>
    <source>
        <strain evidence="3 4">Ben 74</strain>
    </source>
</reference>
<dbReference type="RefSeq" id="WP_201329056.1">
    <property type="nucleotide sequence ID" value="NZ_HF571038.1"/>
</dbReference>